<accession>A0A9R1D7J0</accession>
<evidence type="ECO:0000313" key="1">
    <source>
        <dbReference type="EMBL" id="MCQ4334927.1"/>
    </source>
</evidence>
<organism evidence="1 2">
    <name type="scientific">Natronomonas aquatica</name>
    <dbReference type="NCBI Taxonomy" id="2841590"/>
    <lineage>
        <taxon>Archaea</taxon>
        <taxon>Methanobacteriati</taxon>
        <taxon>Methanobacteriota</taxon>
        <taxon>Stenosarchaea group</taxon>
        <taxon>Halobacteria</taxon>
        <taxon>Halobacteriales</taxon>
        <taxon>Natronomonadaceae</taxon>
        <taxon>Natronomonas</taxon>
    </lineage>
</organism>
<evidence type="ECO:0000313" key="2">
    <source>
        <dbReference type="Proteomes" id="UP001139494"/>
    </source>
</evidence>
<gene>
    <name evidence="1" type="ORF">KM295_15860</name>
</gene>
<dbReference type="EMBL" id="JAHLKM010000047">
    <property type="protein sequence ID" value="MCQ4334927.1"/>
    <property type="molecule type" value="Genomic_DNA"/>
</dbReference>
<comment type="caution">
    <text evidence="1">The sequence shown here is derived from an EMBL/GenBank/DDBJ whole genome shotgun (WGS) entry which is preliminary data.</text>
</comment>
<name>A0A9R1D7J0_9EURY</name>
<dbReference type="Proteomes" id="UP001139494">
    <property type="component" value="Unassembled WGS sequence"/>
</dbReference>
<protein>
    <submittedName>
        <fullName evidence="1">Uncharacterized protein</fullName>
    </submittedName>
</protein>
<dbReference type="AlphaFoldDB" id="A0A9R1D7J0"/>
<proteinExistence type="predicted"/>
<sequence>MSQKHLDREKSLGLTPAEVPLKALPTVKLSREDIRRALDLAEKRNDSAIDEGVVFGDQTALSSHQTGLLGELAVARLYGLNVDENAYKQGDDGIDLSLHGTSIDVKSTATRQMSRPDLLVRANKPLKSELYIRTHVFDCTASRARIRIIGCASKEKVKDQMPEPYPEDTLNRVVRADEMDFLPLISPADC</sequence>
<dbReference type="RefSeq" id="WP_256031219.1">
    <property type="nucleotide sequence ID" value="NZ_JAHLKM010000047.1"/>
</dbReference>
<reference evidence="1" key="1">
    <citation type="journal article" date="2023" name="Front. Microbiol.">
        <title>Genomic-based phylogenetic and metabolic analyses of the genus Natronomonas, and description of Natronomonas aquatica sp. nov.</title>
        <authorList>
            <person name="Garcia-Roldan A."/>
            <person name="Duran-Viseras A."/>
            <person name="de la Haba R.R."/>
            <person name="Corral P."/>
            <person name="Sanchez-Porro C."/>
            <person name="Ventosa A."/>
        </authorList>
    </citation>
    <scope>NUCLEOTIDE SEQUENCE</scope>
    <source>
        <strain evidence="1">F2-12</strain>
    </source>
</reference>
<keyword evidence="2" id="KW-1185">Reference proteome</keyword>